<evidence type="ECO:0000256" key="15">
    <source>
        <dbReference type="SAM" id="SignalP"/>
    </source>
</evidence>
<evidence type="ECO:0000256" key="2">
    <source>
        <dbReference type="ARBA" id="ARBA00022617"/>
    </source>
</evidence>
<evidence type="ECO:0000256" key="12">
    <source>
        <dbReference type="PIRSR" id="PIRSR617512-3"/>
    </source>
</evidence>
<dbReference type="GO" id="GO:0030288">
    <property type="term" value="C:outer membrane-bounded periplasmic space"/>
    <property type="evidence" value="ECO:0007669"/>
    <property type="project" value="InterPro"/>
</dbReference>
<evidence type="ECO:0000256" key="7">
    <source>
        <dbReference type="ARBA" id="ARBA00023002"/>
    </source>
</evidence>
<proteinExistence type="inferred from homology"/>
<feature type="disulfide bond" evidence="13">
    <location>
        <begin position="159"/>
        <end position="160"/>
    </location>
</feature>
<evidence type="ECO:0000256" key="4">
    <source>
        <dbReference type="ARBA" id="ARBA00022729"/>
    </source>
</evidence>
<feature type="chain" id="PRO_5037979794" evidence="15">
    <location>
        <begin position="29"/>
        <end position="750"/>
    </location>
</feature>
<dbReference type="EC" id="1.1.2.-" evidence="17"/>
<keyword evidence="8 12" id="KW-0408">Iron</keyword>
<dbReference type="GO" id="GO:0005509">
    <property type="term" value="F:calcium ion binding"/>
    <property type="evidence" value="ECO:0007669"/>
    <property type="project" value="InterPro"/>
</dbReference>
<feature type="binding site" evidence="11">
    <location>
        <position position="210"/>
    </location>
    <ligand>
        <name>pyrroloquinoline quinone</name>
        <dbReference type="ChEBI" id="CHEBI:58442"/>
    </ligand>
</feature>
<evidence type="ECO:0000256" key="6">
    <source>
        <dbReference type="ARBA" id="ARBA00022891"/>
    </source>
</evidence>
<comment type="cofactor">
    <cofactor evidence="11">
        <name>heme c</name>
        <dbReference type="ChEBI" id="CHEBI:61717"/>
    </cofactor>
    <text evidence="11">Binds 1 heme c group per subunit.</text>
</comment>
<evidence type="ECO:0000256" key="3">
    <source>
        <dbReference type="ARBA" id="ARBA00022723"/>
    </source>
</evidence>
<comment type="caution">
    <text evidence="17">The sequence shown here is derived from an EMBL/GenBank/DDBJ whole genome shotgun (WGS) entry which is preliminary data.</text>
</comment>
<dbReference type="InterPro" id="IPR036909">
    <property type="entry name" value="Cyt_c-like_dom_sf"/>
</dbReference>
<feature type="binding site" description="covalent" evidence="11">
    <location>
        <position position="658"/>
    </location>
    <ligand>
        <name>heme c</name>
        <dbReference type="ChEBI" id="CHEBI:61717"/>
    </ligand>
</feature>
<keyword evidence="9 13" id="KW-1015">Disulfide bond</keyword>
<feature type="binding site" evidence="11">
    <location>
        <position position="165"/>
    </location>
    <ligand>
        <name>pyrroloquinoline quinone</name>
        <dbReference type="ChEBI" id="CHEBI:58442"/>
    </ligand>
</feature>
<dbReference type="GO" id="GO:0016614">
    <property type="term" value="F:oxidoreductase activity, acting on CH-OH group of donors"/>
    <property type="evidence" value="ECO:0007669"/>
    <property type="project" value="InterPro"/>
</dbReference>
<evidence type="ECO:0000256" key="8">
    <source>
        <dbReference type="ARBA" id="ARBA00023004"/>
    </source>
</evidence>
<dbReference type="InterPro" id="IPR018391">
    <property type="entry name" value="PQQ_b-propeller_rpt"/>
</dbReference>
<comment type="cofactor">
    <cofactor evidence="11">
        <name>pyrroloquinoline quinone</name>
        <dbReference type="ChEBI" id="CHEBI:58442"/>
    </cofactor>
    <text evidence="11">Binds 1 PQQ group per subunit.</text>
</comment>
<dbReference type="GO" id="GO:0016020">
    <property type="term" value="C:membrane"/>
    <property type="evidence" value="ECO:0007669"/>
    <property type="project" value="InterPro"/>
</dbReference>
<dbReference type="SUPFAM" id="SSF46626">
    <property type="entry name" value="Cytochrome c"/>
    <property type="match status" value="1"/>
</dbReference>
<dbReference type="InterPro" id="IPR001479">
    <property type="entry name" value="Quinoprotein_DH_CS"/>
</dbReference>
<dbReference type="Pfam" id="PF01011">
    <property type="entry name" value="PQQ"/>
    <property type="match status" value="2"/>
</dbReference>
<feature type="binding site" description="axial binding residue" evidence="12">
    <location>
        <position position="662"/>
    </location>
    <ligand>
        <name>heme c</name>
        <dbReference type="ChEBI" id="CHEBI:61717"/>
    </ligand>
    <ligandPart>
        <name>Fe</name>
        <dbReference type="ChEBI" id="CHEBI:18248"/>
    </ligandPart>
</feature>
<feature type="compositionally biased region" description="Basic and acidic residues" evidence="14">
    <location>
        <begin position="729"/>
        <end position="741"/>
    </location>
</feature>
<dbReference type="SUPFAM" id="SSF50998">
    <property type="entry name" value="Quinoprotein alcohol dehydrogenase-like"/>
    <property type="match status" value="1"/>
</dbReference>
<dbReference type="GO" id="GO:0009055">
    <property type="term" value="F:electron transfer activity"/>
    <property type="evidence" value="ECO:0007669"/>
    <property type="project" value="InterPro"/>
</dbReference>
<name>A0A937L4R7_9PROT</name>
<evidence type="ECO:0000313" key="17">
    <source>
        <dbReference type="EMBL" id="MBL6761172.1"/>
    </source>
</evidence>
<feature type="binding site" evidence="12">
    <location>
        <position position="228"/>
    </location>
    <ligand>
        <name>Ca(2+)</name>
        <dbReference type="ChEBI" id="CHEBI:29108"/>
    </ligand>
</feature>
<evidence type="ECO:0000256" key="9">
    <source>
        <dbReference type="ARBA" id="ARBA00023157"/>
    </source>
</evidence>
<keyword evidence="7 17" id="KW-0560">Oxidoreductase</keyword>
<feature type="binding site" evidence="11">
    <location>
        <position position="285"/>
    </location>
    <ligand>
        <name>pyrroloquinoline quinone</name>
        <dbReference type="ChEBI" id="CHEBI:58442"/>
    </ligand>
</feature>
<dbReference type="AlphaFoldDB" id="A0A937L4R7"/>
<evidence type="ECO:0000256" key="1">
    <source>
        <dbReference type="ARBA" id="ARBA00008156"/>
    </source>
</evidence>
<sequence length="750" mass="82071">MAHPTLDQKKATLVNVVALGLLALGALAAIVSQGSDADSGSNYSTGGATASTSIGQIDTARIINAESEPGNWLSYGRTYAEQRHSPLTQINKSTIKDLELAFSVDMYTTRGLEASPIVVDGIMYMTGSWSIVHAVDATTGEEIWSFDPEVPGDWARKACCDVVNRGVAVYDGAVYVATIDGYLISLNAETGEVIWRINTIIDRSRAYTITGAPRVANGRVFIGNGGGEFGVRGYVTAYDAKTGEQDWRFYTVPGDPNKPFEHPEMEEAAKTWKGGEWWKIGGGGTVWNSIVYDPDTDTVYLGVGNGSPWTRTIRSPGGGDNLFLSSIVALDPNTGRKKWHYQTTPGDTWDYTAVQDMMLADMEIDGRERKVIMQAPKNGFFYVLDRETGELLRANPYVTVNWASHIDMETGRPVENDSRNFAESKASKWILPGPLGGHNWQSMSYNPNTGLVYIPAMENPLVFDVDHDFKATGRYKYIEGGWNTGIEFGRLLPLLAEHPDLPAPKGYITAFDPLTGKTHWMRQHGTHWNGGTLSTEAGLVFQGNGDGYFVAYDAQNGKEVWKVNTYTSTIAPPITYAIDGEQYVAIQVGSGGAGGLVEAAMPASNKWGNFGRLLVFKLNGGQSIDEPEHWAREIPEPPVVEATEASLDNGMELYHEVCGFCHGIAVIGHAALPDLRKMSDQTHRMFKEIVLEGVLADRGMSSFADRLSEKDVEDIYAFINLRSRQDYDAQEAAKKTDDKTSQLETNGAAN</sequence>
<keyword evidence="4 15" id="KW-0732">Signal</keyword>
<feature type="binding site" evidence="12">
    <location>
        <position position="305"/>
    </location>
    <ligand>
        <name>Ca(2+)</name>
        <dbReference type="ChEBI" id="CHEBI:29108"/>
    </ligand>
</feature>
<dbReference type="Gene3D" id="1.10.760.10">
    <property type="entry name" value="Cytochrome c-like domain"/>
    <property type="match status" value="1"/>
</dbReference>
<keyword evidence="6 11" id="KW-0634">PQQ</keyword>
<protein>
    <submittedName>
        <fullName evidence="17">PQQ-dependent dehydrogenase, methanol/ethanol family</fullName>
        <ecNumber evidence="17">1.1.2.-</ecNumber>
    </submittedName>
</protein>
<dbReference type="InterPro" id="IPR009056">
    <property type="entry name" value="Cyt_c-like_dom"/>
</dbReference>
<keyword evidence="3 12" id="KW-0479">Metal-binding</keyword>
<feature type="signal peptide" evidence="15">
    <location>
        <begin position="1"/>
        <end position="28"/>
    </location>
</feature>
<evidence type="ECO:0000256" key="13">
    <source>
        <dbReference type="PIRSR" id="PIRSR617512-4"/>
    </source>
</evidence>
<dbReference type="InterPro" id="IPR017512">
    <property type="entry name" value="PQQ_MeOH/EtOH_DH"/>
</dbReference>
<dbReference type="PROSITE" id="PS00364">
    <property type="entry name" value="BACTERIAL_PQQ_2"/>
    <property type="match status" value="1"/>
</dbReference>
<dbReference type="InterPro" id="IPR002372">
    <property type="entry name" value="PQQ_rpt_dom"/>
</dbReference>
<organism evidence="17 18">
    <name type="scientific">PS1 clade bacterium</name>
    <dbReference type="NCBI Taxonomy" id="2175152"/>
    <lineage>
        <taxon>Bacteria</taxon>
        <taxon>Pseudomonadati</taxon>
        <taxon>Pseudomonadota</taxon>
        <taxon>Alphaproteobacteria</taxon>
        <taxon>PS1 clade</taxon>
    </lineage>
</organism>
<dbReference type="CDD" id="cd10279">
    <property type="entry name" value="PQQ_ADH_II"/>
    <property type="match status" value="1"/>
</dbReference>
<feature type="domain" description="Cytochrome c" evidence="16">
    <location>
        <begin position="645"/>
        <end position="723"/>
    </location>
</feature>
<dbReference type="Pfam" id="PF13442">
    <property type="entry name" value="Cytochrome_CBB3"/>
    <property type="match status" value="1"/>
</dbReference>
<feature type="binding site" description="covalent" evidence="11">
    <location>
        <position position="661"/>
    </location>
    <ligand>
        <name>heme c</name>
        <dbReference type="ChEBI" id="CHEBI:61717"/>
    </ligand>
</feature>
<dbReference type="PROSITE" id="PS51007">
    <property type="entry name" value="CYTC"/>
    <property type="match status" value="1"/>
</dbReference>
<dbReference type="Gene3D" id="2.140.10.10">
    <property type="entry name" value="Quinoprotein alcohol dehydrogenase-like superfamily"/>
    <property type="match status" value="1"/>
</dbReference>
<feature type="binding site" evidence="11">
    <location>
        <position position="113"/>
    </location>
    <ligand>
        <name>pyrroloquinoline quinone</name>
        <dbReference type="ChEBI" id="CHEBI:58442"/>
    </ligand>
</feature>
<feature type="region of interest" description="Disordered" evidence="14">
    <location>
        <begin position="729"/>
        <end position="750"/>
    </location>
</feature>
<reference evidence="17" key="1">
    <citation type="submission" date="2020-10" db="EMBL/GenBank/DDBJ databases">
        <title>Microbiome of the Black Sea water column analyzed by genome centric metagenomics.</title>
        <authorList>
            <person name="Cabello-Yeves P.J."/>
            <person name="Callieri C."/>
            <person name="Picazo A."/>
            <person name="Mehrshad M."/>
            <person name="Haro-Moreno J.M."/>
            <person name="Roda-Garcia J."/>
            <person name="Dzembekova N."/>
            <person name="Slabakova V."/>
            <person name="Slabakova N."/>
            <person name="Moncheva S."/>
            <person name="Rodriguez-Valera F."/>
        </authorList>
    </citation>
    <scope>NUCLEOTIDE SEQUENCE</scope>
    <source>
        <strain evidence="17">BS307-5m-G5</strain>
    </source>
</reference>
<feature type="binding site" description="axial binding residue" evidence="12">
    <location>
        <position position="700"/>
    </location>
    <ligand>
        <name>heme c</name>
        <dbReference type="ChEBI" id="CHEBI:61717"/>
    </ligand>
    <ligandPart>
        <name>Fe</name>
        <dbReference type="ChEBI" id="CHEBI:18248"/>
    </ligandPart>
</feature>
<comment type="cofactor">
    <cofactor evidence="12">
        <name>Ca(2+)</name>
        <dbReference type="ChEBI" id="CHEBI:29108"/>
    </cofactor>
    <text evidence="12">Binds 1 Ca(2+) ion per subunit.</text>
</comment>
<dbReference type="SMART" id="SM00564">
    <property type="entry name" value="PQQ"/>
    <property type="match status" value="5"/>
</dbReference>
<feature type="binding site" evidence="12">
    <location>
        <position position="350"/>
    </location>
    <ligand>
        <name>Ca(2+)</name>
        <dbReference type="ChEBI" id="CHEBI:29108"/>
    </ligand>
</feature>
<dbReference type="PANTHER" id="PTHR32303">
    <property type="entry name" value="QUINOPROTEIN ALCOHOL DEHYDROGENASE (CYTOCHROME C)"/>
    <property type="match status" value="1"/>
</dbReference>
<dbReference type="Proteomes" id="UP000785783">
    <property type="component" value="Unassembled WGS sequence"/>
</dbReference>
<gene>
    <name evidence="17" type="ORF">ISQ19_00570</name>
</gene>
<comment type="similarity">
    <text evidence="1">Belongs to the bacterial PQQ dehydrogenase family.</text>
</comment>
<evidence type="ECO:0000256" key="10">
    <source>
        <dbReference type="PIRSR" id="PIRSR617512-1"/>
    </source>
</evidence>
<dbReference type="GO" id="GO:0020037">
    <property type="term" value="F:heme binding"/>
    <property type="evidence" value="ECO:0007669"/>
    <property type="project" value="InterPro"/>
</dbReference>
<evidence type="ECO:0000256" key="11">
    <source>
        <dbReference type="PIRSR" id="PIRSR617512-2"/>
    </source>
</evidence>
<dbReference type="NCBIfam" id="TIGR03075">
    <property type="entry name" value="PQQ_enz_alc_DH"/>
    <property type="match status" value="1"/>
</dbReference>
<dbReference type="EMBL" id="JADHOK010000003">
    <property type="protein sequence ID" value="MBL6761172.1"/>
    <property type="molecule type" value="Genomic_DNA"/>
</dbReference>
<accession>A0A937L4R7</accession>
<keyword evidence="2 11" id="KW-0349">Heme</keyword>
<evidence type="ECO:0000313" key="18">
    <source>
        <dbReference type="Proteomes" id="UP000785783"/>
    </source>
</evidence>
<keyword evidence="5 12" id="KW-0106">Calcium</keyword>
<evidence type="ECO:0000256" key="5">
    <source>
        <dbReference type="ARBA" id="ARBA00022837"/>
    </source>
</evidence>
<evidence type="ECO:0000259" key="16">
    <source>
        <dbReference type="PROSITE" id="PS51007"/>
    </source>
</evidence>
<feature type="active site" description="Proton acceptor" evidence="10">
    <location>
        <position position="350"/>
    </location>
</feature>
<dbReference type="InterPro" id="IPR011047">
    <property type="entry name" value="Quinoprotein_ADH-like_sf"/>
</dbReference>
<feature type="binding site" evidence="11">
    <location>
        <begin position="439"/>
        <end position="440"/>
    </location>
    <ligand>
        <name>pyrroloquinoline quinone</name>
        <dbReference type="ChEBI" id="CHEBI:58442"/>
    </ligand>
</feature>
<evidence type="ECO:0000256" key="14">
    <source>
        <dbReference type="SAM" id="MobiDB-lite"/>
    </source>
</evidence>
<feature type="binding site" evidence="11">
    <location>
        <position position="377"/>
    </location>
    <ligand>
        <name>pyrroloquinoline quinone</name>
        <dbReference type="ChEBI" id="CHEBI:58442"/>
    </ligand>
</feature>